<name>D0NHF6_PHYIT</name>
<proteinExistence type="predicted"/>
<organism evidence="1 2">
    <name type="scientific">Phytophthora infestans (strain T30-4)</name>
    <name type="common">Potato late blight agent</name>
    <dbReference type="NCBI Taxonomy" id="403677"/>
    <lineage>
        <taxon>Eukaryota</taxon>
        <taxon>Sar</taxon>
        <taxon>Stramenopiles</taxon>
        <taxon>Oomycota</taxon>
        <taxon>Peronosporomycetes</taxon>
        <taxon>Peronosporales</taxon>
        <taxon>Peronosporaceae</taxon>
        <taxon>Phytophthora</taxon>
    </lineage>
</organism>
<protein>
    <submittedName>
        <fullName evidence="1">Uncharacterized protein</fullName>
    </submittedName>
</protein>
<reference evidence="2" key="1">
    <citation type="journal article" date="2009" name="Nature">
        <title>Genome sequence and analysis of the Irish potato famine pathogen Phytophthora infestans.</title>
        <authorList>
            <consortium name="The Broad Institute Genome Sequencing Platform"/>
            <person name="Haas B.J."/>
            <person name="Kamoun S."/>
            <person name="Zody M.C."/>
            <person name="Jiang R.H."/>
            <person name="Handsaker R.E."/>
            <person name="Cano L.M."/>
            <person name="Grabherr M."/>
            <person name="Kodira C.D."/>
            <person name="Raffaele S."/>
            <person name="Torto-Alalibo T."/>
            <person name="Bozkurt T.O."/>
            <person name="Ah-Fong A.M."/>
            <person name="Alvarado L."/>
            <person name="Anderson V.L."/>
            <person name="Armstrong M.R."/>
            <person name="Avrova A."/>
            <person name="Baxter L."/>
            <person name="Beynon J."/>
            <person name="Boevink P.C."/>
            <person name="Bollmann S.R."/>
            <person name="Bos J.I."/>
            <person name="Bulone V."/>
            <person name="Cai G."/>
            <person name="Cakir C."/>
            <person name="Carrington J.C."/>
            <person name="Chawner M."/>
            <person name="Conti L."/>
            <person name="Costanzo S."/>
            <person name="Ewan R."/>
            <person name="Fahlgren N."/>
            <person name="Fischbach M.A."/>
            <person name="Fugelstad J."/>
            <person name="Gilroy E.M."/>
            <person name="Gnerre S."/>
            <person name="Green P.J."/>
            <person name="Grenville-Briggs L.J."/>
            <person name="Griffith J."/>
            <person name="Grunwald N.J."/>
            <person name="Horn K."/>
            <person name="Horner N.R."/>
            <person name="Hu C.H."/>
            <person name="Huitema E."/>
            <person name="Jeong D.H."/>
            <person name="Jones A.M."/>
            <person name="Jones J.D."/>
            <person name="Jones R.W."/>
            <person name="Karlsson E.K."/>
            <person name="Kunjeti S.G."/>
            <person name="Lamour K."/>
            <person name="Liu Z."/>
            <person name="Ma L."/>
            <person name="Maclean D."/>
            <person name="Chibucos M.C."/>
            <person name="McDonald H."/>
            <person name="McWalters J."/>
            <person name="Meijer H.J."/>
            <person name="Morgan W."/>
            <person name="Morris P.F."/>
            <person name="Munro C.A."/>
            <person name="O'Neill K."/>
            <person name="Ospina-Giraldo M."/>
            <person name="Pinzon A."/>
            <person name="Pritchard L."/>
            <person name="Ramsahoye B."/>
            <person name="Ren Q."/>
            <person name="Restrepo S."/>
            <person name="Roy S."/>
            <person name="Sadanandom A."/>
            <person name="Savidor A."/>
            <person name="Schornack S."/>
            <person name="Schwartz D.C."/>
            <person name="Schumann U.D."/>
            <person name="Schwessinger B."/>
            <person name="Seyer L."/>
            <person name="Sharpe T."/>
            <person name="Silvar C."/>
            <person name="Song J."/>
            <person name="Studholme D.J."/>
            <person name="Sykes S."/>
            <person name="Thines M."/>
            <person name="van de Vondervoort P.J."/>
            <person name="Phuntumart V."/>
            <person name="Wawra S."/>
            <person name="Weide R."/>
            <person name="Win J."/>
            <person name="Young C."/>
            <person name="Zhou S."/>
            <person name="Fry W."/>
            <person name="Meyers B.C."/>
            <person name="van West P."/>
            <person name="Ristaino J."/>
            <person name="Govers F."/>
            <person name="Birch P.R."/>
            <person name="Whisson S.C."/>
            <person name="Judelson H.S."/>
            <person name="Nusbaum C."/>
        </authorList>
    </citation>
    <scope>NUCLEOTIDE SEQUENCE [LARGE SCALE GENOMIC DNA]</scope>
    <source>
        <strain evidence="2">T30-4</strain>
    </source>
</reference>
<accession>D0NHF6</accession>
<dbReference type="VEuPathDB" id="FungiDB:PITG_11871"/>
<evidence type="ECO:0000313" key="2">
    <source>
        <dbReference type="Proteomes" id="UP000006643"/>
    </source>
</evidence>
<gene>
    <name evidence="1" type="ORF">PITG_11871</name>
</gene>
<dbReference type="RefSeq" id="XP_002901354.1">
    <property type="nucleotide sequence ID" value="XM_002901308.1"/>
</dbReference>
<dbReference type="Proteomes" id="UP000006643">
    <property type="component" value="Unassembled WGS sequence"/>
</dbReference>
<dbReference type="HOGENOM" id="CLU_3145732_0_0_1"/>
<dbReference type="InParanoid" id="D0NHF6"/>
<dbReference type="KEGG" id="pif:PITG_11871"/>
<dbReference type="EMBL" id="DS028138">
    <property type="protein sequence ID" value="EEY58881.1"/>
    <property type="molecule type" value="Genomic_DNA"/>
</dbReference>
<evidence type="ECO:0000313" key="1">
    <source>
        <dbReference type="EMBL" id="EEY58881.1"/>
    </source>
</evidence>
<dbReference type="AlphaFoldDB" id="D0NHF6"/>
<dbReference type="GeneID" id="9470877"/>
<sequence length="49" mass="5441">MPRQLAALVYVYSLTSVSQCLVNSPHSCTSTRSRPPRTRHLCLTAQVPN</sequence>
<keyword evidence="2" id="KW-1185">Reference proteome</keyword>